<dbReference type="AlphaFoldDB" id="A0A1H5X148"/>
<protein>
    <submittedName>
        <fullName evidence="1">Uncharacterized protein</fullName>
    </submittedName>
</protein>
<dbReference type="OrthoDB" id="5829213at2"/>
<accession>A0A1H5X148</accession>
<dbReference type="RefSeq" id="WP_103879901.1">
    <property type="nucleotide sequence ID" value="NZ_FNVG01000006.1"/>
</dbReference>
<dbReference type="Proteomes" id="UP000236721">
    <property type="component" value="Unassembled WGS sequence"/>
</dbReference>
<evidence type="ECO:0000313" key="1">
    <source>
        <dbReference type="EMBL" id="SEG05522.1"/>
    </source>
</evidence>
<sequence>MNRRNQLKQTYYQETIHLNDRPYGLLDIGDGPCKIILVVEITEDDYSTDKVSGRSLVFDISKAWGRDILALTEDDLAQLTDDIHLLLDVFWLDCVVFDTTLDGLDLSFIERRLAVRQCSEI</sequence>
<reference evidence="2" key="1">
    <citation type="submission" date="2016-10" db="EMBL/GenBank/DDBJ databases">
        <authorList>
            <person name="Varghese N."/>
            <person name="Submissions S."/>
        </authorList>
    </citation>
    <scope>NUCLEOTIDE SEQUENCE [LARGE SCALE GENOMIC DNA]</scope>
    <source>
        <strain evidence="2">CGMCC 1.7062</strain>
    </source>
</reference>
<gene>
    <name evidence="1" type="ORF">SAMN04488244_106163</name>
</gene>
<dbReference type="EMBL" id="FNVG01000006">
    <property type="protein sequence ID" value="SEG05522.1"/>
    <property type="molecule type" value="Genomic_DNA"/>
</dbReference>
<organism evidence="1 2">
    <name type="scientific">Vibrio hangzhouensis</name>
    <dbReference type="NCBI Taxonomy" id="462991"/>
    <lineage>
        <taxon>Bacteria</taxon>
        <taxon>Pseudomonadati</taxon>
        <taxon>Pseudomonadota</taxon>
        <taxon>Gammaproteobacteria</taxon>
        <taxon>Vibrionales</taxon>
        <taxon>Vibrionaceae</taxon>
        <taxon>Vibrio</taxon>
    </lineage>
</organism>
<proteinExistence type="predicted"/>
<keyword evidence="2" id="KW-1185">Reference proteome</keyword>
<name>A0A1H5X148_9VIBR</name>
<evidence type="ECO:0000313" key="2">
    <source>
        <dbReference type="Proteomes" id="UP000236721"/>
    </source>
</evidence>